<dbReference type="GO" id="GO:0005737">
    <property type="term" value="C:cytoplasm"/>
    <property type="evidence" value="ECO:0007669"/>
    <property type="project" value="TreeGrafter"/>
</dbReference>
<keyword evidence="3 6" id="KW-0808">Transferase</keyword>
<dbReference type="Gene3D" id="2.40.50.100">
    <property type="match status" value="1"/>
</dbReference>
<evidence type="ECO:0000256" key="3">
    <source>
        <dbReference type="ARBA" id="ARBA00022679"/>
    </source>
</evidence>
<dbReference type="Pfam" id="PF00364">
    <property type="entry name" value="Biotin_lipoyl"/>
    <property type="match status" value="1"/>
</dbReference>
<name>A0A1U9K817_9BACL</name>
<gene>
    <name evidence="10" type="ORF">B0W44_10590</name>
</gene>
<comment type="similarity">
    <text evidence="2 6">Belongs to the 2-oxoacid dehydrogenase family.</text>
</comment>
<keyword evidence="4 6" id="KW-0450">Lipoyl</keyword>
<dbReference type="InterPro" id="IPR001078">
    <property type="entry name" value="2-oxoacid_DH_actylTfrase"/>
</dbReference>
<dbReference type="EMBL" id="CP019699">
    <property type="protein sequence ID" value="AQS56146.1"/>
    <property type="molecule type" value="Genomic_DNA"/>
</dbReference>
<dbReference type="FunFam" id="3.30.559.10:FF:000007">
    <property type="entry name" value="Dihydrolipoamide acetyltransferase component of pyruvate dehydrogenase complex"/>
    <property type="match status" value="1"/>
</dbReference>
<dbReference type="InterPro" id="IPR003016">
    <property type="entry name" value="2-oxoA_DH_lipoyl-BS"/>
</dbReference>
<proteinExistence type="inferred from homology"/>
<evidence type="ECO:0000256" key="1">
    <source>
        <dbReference type="ARBA" id="ARBA00001938"/>
    </source>
</evidence>
<evidence type="ECO:0000259" key="9">
    <source>
        <dbReference type="PROSITE" id="PS51826"/>
    </source>
</evidence>
<dbReference type="PANTHER" id="PTHR43178">
    <property type="entry name" value="DIHYDROLIPOAMIDE ACETYLTRANSFERASE COMPONENT OF PYRUVATE DEHYDROGENASE COMPLEX"/>
    <property type="match status" value="1"/>
</dbReference>
<comment type="cofactor">
    <cofactor evidence="1 6">
        <name>(R)-lipoate</name>
        <dbReference type="ChEBI" id="CHEBI:83088"/>
    </cofactor>
</comment>
<dbReference type="InterPro" id="IPR050743">
    <property type="entry name" value="2-oxoacid_DH_E2_comp"/>
</dbReference>
<dbReference type="GO" id="GO:0031405">
    <property type="term" value="F:lipoic acid binding"/>
    <property type="evidence" value="ECO:0007669"/>
    <property type="project" value="TreeGrafter"/>
</dbReference>
<keyword evidence="11" id="KW-1185">Reference proteome</keyword>
<dbReference type="AlphaFoldDB" id="A0A1U9K817"/>
<keyword evidence="5 6" id="KW-0012">Acyltransferase</keyword>
<accession>A0A1U9K817</accession>
<organism evidence="10 11">
    <name type="scientific">Novibacillus thermophilus</name>
    <dbReference type="NCBI Taxonomy" id="1471761"/>
    <lineage>
        <taxon>Bacteria</taxon>
        <taxon>Bacillati</taxon>
        <taxon>Bacillota</taxon>
        <taxon>Bacilli</taxon>
        <taxon>Bacillales</taxon>
        <taxon>Thermoactinomycetaceae</taxon>
        <taxon>Novibacillus</taxon>
    </lineage>
</organism>
<evidence type="ECO:0000313" key="10">
    <source>
        <dbReference type="EMBL" id="AQS56146.1"/>
    </source>
</evidence>
<dbReference type="InterPro" id="IPR000089">
    <property type="entry name" value="Biotin_lipoyl"/>
</dbReference>
<dbReference type="CDD" id="cd06849">
    <property type="entry name" value="lipoyl_domain"/>
    <property type="match status" value="1"/>
</dbReference>
<feature type="region of interest" description="Disordered" evidence="7">
    <location>
        <begin position="80"/>
        <end position="138"/>
    </location>
</feature>
<evidence type="ECO:0000256" key="7">
    <source>
        <dbReference type="SAM" id="MobiDB-lite"/>
    </source>
</evidence>
<dbReference type="EC" id="2.3.1.-" evidence="6"/>
<dbReference type="Gene3D" id="4.10.320.10">
    <property type="entry name" value="E3-binding domain"/>
    <property type="match status" value="1"/>
</dbReference>
<dbReference type="PANTHER" id="PTHR43178:SF5">
    <property type="entry name" value="LIPOAMIDE ACYLTRANSFERASE COMPONENT OF BRANCHED-CHAIN ALPHA-KETO ACID DEHYDROGENASE COMPLEX, MITOCHONDRIAL"/>
    <property type="match status" value="1"/>
</dbReference>
<dbReference type="GO" id="GO:0016407">
    <property type="term" value="F:acetyltransferase activity"/>
    <property type="evidence" value="ECO:0007669"/>
    <property type="project" value="TreeGrafter"/>
</dbReference>
<evidence type="ECO:0000256" key="5">
    <source>
        <dbReference type="ARBA" id="ARBA00023315"/>
    </source>
</evidence>
<evidence type="ECO:0000256" key="6">
    <source>
        <dbReference type="RuleBase" id="RU003423"/>
    </source>
</evidence>
<evidence type="ECO:0000256" key="2">
    <source>
        <dbReference type="ARBA" id="ARBA00007317"/>
    </source>
</evidence>
<feature type="domain" description="Lipoyl-binding" evidence="8">
    <location>
        <begin position="2"/>
        <end position="77"/>
    </location>
</feature>
<dbReference type="SUPFAM" id="SSF52777">
    <property type="entry name" value="CoA-dependent acyltransferases"/>
    <property type="match status" value="1"/>
</dbReference>
<dbReference type="Pfam" id="PF00198">
    <property type="entry name" value="2-oxoacid_dh"/>
    <property type="match status" value="1"/>
</dbReference>
<feature type="compositionally biased region" description="Basic and acidic residues" evidence="7">
    <location>
        <begin position="193"/>
        <end position="211"/>
    </location>
</feature>
<feature type="compositionally biased region" description="Polar residues" evidence="7">
    <location>
        <begin position="108"/>
        <end position="119"/>
    </location>
</feature>
<dbReference type="PROSITE" id="PS50968">
    <property type="entry name" value="BIOTINYL_LIPOYL"/>
    <property type="match status" value="1"/>
</dbReference>
<dbReference type="PROSITE" id="PS51826">
    <property type="entry name" value="PSBD"/>
    <property type="match status" value="1"/>
</dbReference>
<dbReference type="Proteomes" id="UP000188603">
    <property type="component" value="Chromosome"/>
</dbReference>
<reference evidence="10 11" key="1">
    <citation type="journal article" date="2015" name="Int. J. Syst. Evol. Microbiol.">
        <title>Novibacillus thermophilus gen. nov., sp. nov., a Gram-staining-negative and moderately thermophilic member of the family Thermoactinomycetaceae.</title>
        <authorList>
            <person name="Yang G."/>
            <person name="Chen J."/>
            <person name="Zhou S."/>
        </authorList>
    </citation>
    <scope>NUCLEOTIDE SEQUENCE [LARGE SCALE GENOMIC DNA]</scope>
    <source>
        <strain evidence="10 11">SG-1</strain>
    </source>
</reference>
<dbReference type="InterPro" id="IPR004167">
    <property type="entry name" value="PSBD"/>
</dbReference>
<dbReference type="STRING" id="1471761.B0W44_10590"/>
<protein>
    <recommendedName>
        <fullName evidence="6">Dihydrolipoamide acetyltransferase component of pyruvate dehydrogenase complex</fullName>
        <ecNumber evidence="6">2.3.1.-</ecNumber>
    </recommendedName>
</protein>
<dbReference type="SUPFAM" id="SSF47005">
    <property type="entry name" value="Peripheral subunit-binding domain of 2-oxo acid dehydrogenase complex"/>
    <property type="match status" value="1"/>
</dbReference>
<evidence type="ECO:0000256" key="4">
    <source>
        <dbReference type="ARBA" id="ARBA00022823"/>
    </source>
</evidence>
<dbReference type="RefSeq" id="WP_077720007.1">
    <property type="nucleotide sequence ID" value="NZ_CP019699.1"/>
</dbReference>
<evidence type="ECO:0000313" key="11">
    <source>
        <dbReference type="Proteomes" id="UP000188603"/>
    </source>
</evidence>
<dbReference type="Gene3D" id="3.30.559.10">
    <property type="entry name" value="Chloramphenicol acetyltransferase-like domain"/>
    <property type="match status" value="1"/>
</dbReference>
<dbReference type="OrthoDB" id="9805770at2"/>
<dbReference type="KEGG" id="ntr:B0W44_10590"/>
<sequence>MAEELLMPKLGMTMEEGILTEWFKQEGDEVEQGDPIFEVMTDKINIEVEAPKAGVLLKKLADEGETVPVNQVVGYIGKAGENVPDSVPSPPSAHSRPRATEEHEAVEPQTTAPDQTGQTEGDGKELTKKNGLVRATPSARRLARIHHIDLQTILGTGPRGRIQARDVEEAAQRKRQGIVGDTAPGDSETPVVRGDKVPLPETSDDRGGSAHYEEVPLKGVRKVIADRMVQSVRQAPHVTLHRWVAMDAALQFKQEWEEAVRDESGYKWSVNDLLVLAAARALRRHPEMNACVEDDAVRRYRDVNIGVAVQTDDGLMVPVLRRADQLRIGELVRQFREIVTKARRRSLTGEEMSGGTFTISNLGGYGIEMFTPIINQPQVAILGVGKIVTQPEWKDRQWVPVQQMPLSLSFDHRVVDGAPAAQFLQTVAHYLEEPGKLFI</sequence>
<feature type="region of interest" description="Disordered" evidence="7">
    <location>
        <begin position="172"/>
        <end position="211"/>
    </location>
</feature>
<dbReference type="InterPro" id="IPR036625">
    <property type="entry name" value="E3-bd_dom_sf"/>
</dbReference>
<dbReference type="SUPFAM" id="SSF51230">
    <property type="entry name" value="Single hybrid motif"/>
    <property type="match status" value="1"/>
</dbReference>
<dbReference type="InterPro" id="IPR023213">
    <property type="entry name" value="CAT-like_dom_sf"/>
</dbReference>
<dbReference type="InterPro" id="IPR011053">
    <property type="entry name" value="Single_hybrid_motif"/>
</dbReference>
<dbReference type="PROSITE" id="PS00189">
    <property type="entry name" value="LIPOYL"/>
    <property type="match status" value="1"/>
</dbReference>
<dbReference type="Pfam" id="PF02817">
    <property type="entry name" value="E3_binding"/>
    <property type="match status" value="1"/>
</dbReference>
<evidence type="ECO:0000259" key="8">
    <source>
        <dbReference type="PROSITE" id="PS50968"/>
    </source>
</evidence>
<feature type="domain" description="Peripheral subunit-binding (PSBD)" evidence="9">
    <location>
        <begin position="134"/>
        <end position="171"/>
    </location>
</feature>